<name>A0A3M7PJJ7_BRAPC</name>
<dbReference type="PANTHER" id="PTHR28626:SF3">
    <property type="entry name" value="SRR1-LIKE PROTEIN"/>
    <property type="match status" value="1"/>
</dbReference>
<organism evidence="3 4">
    <name type="scientific">Brachionus plicatilis</name>
    <name type="common">Marine rotifer</name>
    <name type="synonym">Brachionus muelleri</name>
    <dbReference type="NCBI Taxonomy" id="10195"/>
    <lineage>
        <taxon>Eukaryota</taxon>
        <taxon>Metazoa</taxon>
        <taxon>Spiralia</taxon>
        <taxon>Gnathifera</taxon>
        <taxon>Rotifera</taxon>
        <taxon>Eurotatoria</taxon>
        <taxon>Monogononta</taxon>
        <taxon>Pseudotrocha</taxon>
        <taxon>Ploima</taxon>
        <taxon>Brachionidae</taxon>
        <taxon>Brachionus</taxon>
    </lineage>
</organism>
<evidence type="ECO:0000313" key="4">
    <source>
        <dbReference type="Proteomes" id="UP000276133"/>
    </source>
</evidence>
<gene>
    <name evidence="3" type="ORF">BpHYR1_016302</name>
</gene>
<sequence>MSEANDGFVLVKSKKKQNKDKIFKKSYLPDANENFPLDQAEIDELIAKINKLKDQLNSHDQELYSSKMLFHLGNILNNFYSDYSVKSKNKIVILCYGLGSFDDSVTSRFQFALFLIIIDYFKEKIGTEIEIKEIYDPLFNSKDKFVLEKILDYKYSNSNTKCIRKVETNSENLTFVFMPHCPKALYNNFLFSNWTSTRLKSVLIMGNSFRSIQSLNNDEHFAKNYCFLNESLKFLKEQKMESKCDMTNAFYDLSFIMFEPSETVKLAINFYDENFDLTSLLEPVYDLNEEVI</sequence>
<comment type="similarity">
    <text evidence="1">Belongs to the SRR1 family.</text>
</comment>
<evidence type="ECO:0000256" key="1">
    <source>
        <dbReference type="ARBA" id="ARBA00009856"/>
    </source>
</evidence>
<feature type="domain" description="SRR1-like" evidence="2">
    <location>
        <begin position="86"/>
        <end position="256"/>
    </location>
</feature>
<keyword evidence="4" id="KW-1185">Reference proteome</keyword>
<evidence type="ECO:0000259" key="2">
    <source>
        <dbReference type="Pfam" id="PF07985"/>
    </source>
</evidence>
<reference evidence="3 4" key="1">
    <citation type="journal article" date="2018" name="Sci. Rep.">
        <title>Genomic signatures of local adaptation to the degree of environmental predictability in rotifers.</title>
        <authorList>
            <person name="Franch-Gras L."/>
            <person name="Hahn C."/>
            <person name="Garcia-Roger E.M."/>
            <person name="Carmona M.J."/>
            <person name="Serra M."/>
            <person name="Gomez A."/>
        </authorList>
    </citation>
    <scope>NUCLEOTIDE SEQUENCE [LARGE SCALE GENOMIC DNA]</scope>
    <source>
        <strain evidence="3">HYR1</strain>
    </source>
</reference>
<dbReference type="GO" id="GO:0005634">
    <property type="term" value="C:nucleus"/>
    <property type="evidence" value="ECO:0007669"/>
    <property type="project" value="TreeGrafter"/>
</dbReference>
<dbReference type="EMBL" id="REGN01010517">
    <property type="protein sequence ID" value="RMZ98857.1"/>
    <property type="molecule type" value="Genomic_DNA"/>
</dbReference>
<dbReference type="AlphaFoldDB" id="A0A3M7PJJ7"/>
<protein>
    <submittedName>
        <fullName evidence="3">SRR1 isoform X1</fullName>
    </submittedName>
</protein>
<comment type="caution">
    <text evidence="3">The sequence shown here is derived from an EMBL/GenBank/DDBJ whole genome shotgun (WGS) entry which is preliminary data.</text>
</comment>
<dbReference type="InterPro" id="IPR012942">
    <property type="entry name" value="SRR1-like"/>
</dbReference>
<evidence type="ECO:0000313" key="3">
    <source>
        <dbReference type="EMBL" id="RMZ98857.1"/>
    </source>
</evidence>
<dbReference type="OrthoDB" id="551431at2759"/>
<dbReference type="InterPro" id="IPR040044">
    <property type="entry name" value="SRR1L"/>
</dbReference>
<dbReference type="Pfam" id="PF07985">
    <property type="entry name" value="SRR1"/>
    <property type="match status" value="1"/>
</dbReference>
<dbReference type="Proteomes" id="UP000276133">
    <property type="component" value="Unassembled WGS sequence"/>
</dbReference>
<dbReference type="PANTHER" id="PTHR28626">
    <property type="entry name" value="SRR1-LIKE PROTEIN"/>
    <property type="match status" value="1"/>
</dbReference>
<accession>A0A3M7PJJ7</accession>
<dbReference type="STRING" id="10195.A0A3M7PJJ7"/>
<proteinExistence type="inferred from homology"/>
<dbReference type="GO" id="GO:0005737">
    <property type="term" value="C:cytoplasm"/>
    <property type="evidence" value="ECO:0007669"/>
    <property type="project" value="TreeGrafter"/>
</dbReference>